<gene>
    <name evidence="2" type="ORF">ACFO5W_13270</name>
</gene>
<keyword evidence="1" id="KW-0812">Transmembrane</keyword>
<name>A0ABV9C3J9_9GAMM</name>
<dbReference type="RefSeq" id="WP_266150290.1">
    <property type="nucleotide sequence ID" value="NZ_CP064028.1"/>
</dbReference>
<protein>
    <submittedName>
        <fullName evidence="2">NnrS family protein</fullName>
    </submittedName>
</protein>
<feature type="transmembrane region" description="Helical" evidence="1">
    <location>
        <begin position="248"/>
        <end position="267"/>
    </location>
</feature>
<evidence type="ECO:0000313" key="2">
    <source>
        <dbReference type="EMBL" id="MFC4527609.1"/>
    </source>
</evidence>
<dbReference type="EMBL" id="JBHSGA010000017">
    <property type="protein sequence ID" value="MFC4527609.1"/>
    <property type="molecule type" value="Genomic_DNA"/>
</dbReference>
<organism evidence="2 3">
    <name type="scientific">Dyella halodurans</name>
    <dbReference type="NCBI Taxonomy" id="1920171"/>
    <lineage>
        <taxon>Bacteria</taxon>
        <taxon>Pseudomonadati</taxon>
        <taxon>Pseudomonadota</taxon>
        <taxon>Gammaproteobacteria</taxon>
        <taxon>Lysobacterales</taxon>
        <taxon>Rhodanobacteraceae</taxon>
        <taxon>Dyella</taxon>
    </lineage>
</organism>
<keyword evidence="3" id="KW-1185">Reference proteome</keyword>
<dbReference type="Pfam" id="PF05940">
    <property type="entry name" value="NnrS"/>
    <property type="match status" value="1"/>
</dbReference>
<sequence>MRSAKPAIPPTQPLTTLLEAPHRAMFFMGATALLASMAWWTWALLASWRGWLFVRYAMPVAWAHGLLMQYATLAPFVLGFLLTVFPRWLDLPAVPKRIYAAVFALMFGGAALVIAAQSGAPIVLPLGLVAMLLGWLAAMFALGARLHRHGYRDVWSVSAYAALVLGALGLALALLYAVGGSPALMPIAIGIGTFGLLVPVYFTVAHRMVPFFSNNVLAGYRVVRPAWSLLGVWILSLAHLAFDLRDAQAWRWLADLPLTALLLWQWLAWQPWKARGPGLLTVLYIALAWLPLSFALFTVDSLRVMATGAAGWPLAPLHALTIGFFSSMLVAMVTRVTHGHSGRPLVMGPLPWIGFVGMQVVALIRVLAECASRPLPYYVAAAALWLLVLMPWVARSLWIYLTPRRDGKPG</sequence>
<keyword evidence="1" id="KW-0472">Membrane</keyword>
<evidence type="ECO:0000256" key="1">
    <source>
        <dbReference type="SAM" id="Phobius"/>
    </source>
</evidence>
<dbReference type="InterPro" id="IPR010266">
    <property type="entry name" value="NnrS"/>
</dbReference>
<reference evidence="3" key="1">
    <citation type="journal article" date="2019" name="Int. J. Syst. Evol. Microbiol.">
        <title>The Global Catalogue of Microorganisms (GCM) 10K type strain sequencing project: providing services to taxonomists for standard genome sequencing and annotation.</title>
        <authorList>
            <consortium name="The Broad Institute Genomics Platform"/>
            <consortium name="The Broad Institute Genome Sequencing Center for Infectious Disease"/>
            <person name="Wu L."/>
            <person name="Ma J."/>
        </authorList>
    </citation>
    <scope>NUCLEOTIDE SEQUENCE [LARGE SCALE GENOMIC DNA]</scope>
    <source>
        <strain evidence="3">CCM 4481</strain>
    </source>
</reference>
<feature type="transmembrane region" description="Helical" evidence="1">
    <location>
        <begin position="345"/>
        <end position="365"/>
    </location>
</feature>
<comment type="caution">
    <text evidence="2">The sequence shown here is derived from an EMBL/GenBank/DDBJ whole genome shotgun (WGS) entry which is preliminary data.</text>
</comment>
<feature type="transmembrane region" description="Helical" evidence="1">
    <location>
        <begin position="279"/>
        <end position="299"/>
    </location>
</feature>
<evidence type="ECO:0000313" key="3">
    <source>
        <dbReference type="Proteomes" id="UP001595961"/>
    </source>
</evidence>
<feature type="transmembrane region" description="Helical" evidence="1">
    <location>
        <begin position="311"/>
        <end position="333"/>
    </location>
</feature>
<feature type="transmembrane region" description="Helical" evidence="1">
    <location>
        <begin position="225"/>
        <end position="242"/>
    </location>
</feature>
<feature type="transmembrane region" description="Helical" evidence="1">
    <location>
        <begin position="24"/>
        <end position="42"/>
    </location>
</feature>
<dbReference type="Proteomes" id="UP001595961">
    <property type="component" value="Unassembled WGS sequence"/>
</dbReference>
<feature type="transmembrane region" description="Helical" evidence="1">
    <location>
        <begin position="154"/>
        <end position="177"/>
    </location>
</feature>
<keyword evidence="1" id="KW-1133">Transmembrane helix</keyword>
<feature type="transmembrane region" description="Helical" evidence="1">
    <location>
        <begin position="377"/>
        <end position="401"/>
    </location>
</feature>
<feature type="transmembrane region" description="Helical" evidence="1">
    <location>
        <begin position="62"/>
        <end position="85"/>
    </location>
</feature>
<feature type="transmembrane region" description="Helical" evidence="1">
    <location>
        <begin position="183"/>
        <end position="204"/>
    </location>
</feature>
<feature type="transmembrane region" description="Helical" evidence="1">
    <location>
        <begin position="122"/>
        <end position="142"/>
    </location>
</feature>
<feature type="transmembrane region" description="Helical" evidence="1">
    <location>
        <begin position="97"/>
        <end position="116"/>
    </location>
</feature>
<accession>A0ABV9C3J9</accession>
<proteinExistence type="predicted"/>